<keyword evidence="1" id="KW-0418">Kinase</keyword>
<dbReference type="InterPro" id="IPR014710">
    <property type="entry name" value="RmlC-like_jellyroll"/>
</dbReference>
<protein>
    <submittedName>
        <fullName evidence="1">cAMP-binding domain of CRP or a regulatory subunit of cAMP-dependent protein kinases</fullName>
    </submittedName>
</protein>
<dbReference type="STRING" id="311334.SAMN05421846_10916"/>
<dbReference type="GO" id="GO:0016301">
    <property type="term" value="F:kinase activity"/>
    <property type="evidence" value="ECO:0007669"/>
    <property type="project" value="UniProtKB-KW"/>
</dbReference>
<dbReference type="AlphaFoldDB" id="A0A1G8L8H5"/>
<dbReference type="SUPFAM" id="SSF51206">
    <property type="entry name" value="cAMP-binding domain-like"/>
    <property type="match status" value="1"/>
</dbReference>
<dbReference type="Gene3D" id="2.60.120.10">
    <property type="entry name" value="Jelly Rolls"/>
    <property type="match status" value="1"/>
</dbReference>
<sequence length="198" mass="23150">MKISFMPTPQQIQEVFSVYYHADSNIWERFSEKLTVRTFQKNEIIKDYDGVEKYLNIVAEGSLGLFVWNGKKDICINLLYEKSFMSDYFSFLRQQPSGIKTQALEECTLWSISYPDLNELYARNETGLRIGKAISEILFLRKQQEQINLLTLSPKERYLNLISQRPEIFQRTPLKIIASYLGLTAESLSRLRKRVTGN</sequence>
<gene>
    <name evidence="1" type="ORF">SAMN05421846_10916</name>
</gene>
<evidence type="ECO:0000313" key="2">
    <source>
        <dbReference type="Proteomes" id="UP000198869"/>
    </source>
</evidence>
<reference evidence="2" key="1">
    <citation type="submission" date="2016-10" db="EMBL/GenBank/DDBJ databases">
        <authorList>
            <person name="Varghese N."/>
            <person name="Submissions S."/>
        </authorList>
    </citation>
    <scope>NUCLEOTIDE SEQUENCE [LARGE SCALE GENOMIC DNA]</scope>
    <source>
        <strain evidence="2">DSM 17071</strain>
    </source>
</reference>
<dbReference type="OrthoDB" id="663011at2"/>
<evidence type="ECO:0000313" key="1">
    <source>
        <dbReference type="EMBL" id="SDI51988.1"/>
    </source>
</evidence>
<dbReference type="EMBL" id="FNDW01000009">
    <property type="protein sequence ID" value="SDI51988.1"/>
    <property type="molecule type" value="Genomic_DNA"/>
</dbReference>
<name>A0A1G8L8H5_9FLAO</name>
<proteinExistence type="predicted"/>
<accession>A0A1G8L8H5</accession>
<keyword evidence="1" id="KW-0808">Transferase</keyword>
<organism evidence="1 2">
    <name type="scientific">Chryseobacterium taeanense</name>
    <dbReference type="NCBI Taxonomy" id="311334"/>
    <lineage>
        <taxon>Bacteria</taxon>
        <taxon>Pseudomonadati</taxon>
        <taxon>Bacteroidota</taxon>
        <taxon>Flavobacteriia</taxon>
        <taxon>Flavobacteriales</taxon>
        <taxon>Weeksellaceae</taxon>
        <taxon>Chryseobacterium group</taxon>
        <taxon>Chryseobacterium</taxon>
    </lineage>
</organism>
<keyword evidence="2" id="KW-1185">Reference proteome</keyword>
<dbReference type="RefSeq" id="WP_089859364.1">
    <property type="nucleotide sequence ID" value="NZ_FNDW01000009.1"/>
</dbReference>
<dbReference type="InterPro" id="IPR018490">
    <property type="entry name" value="cNMP-bd_dom_sf"/>
</dbReference>
<dbReference type="Proteomes" id="UP000198869">
    <property type="component" value="Unassembled WGS sequence"/>
</dbReference>